<dbReference type="Proteomes" id="UP000709959">
    <property type="component" value="Unassembled WGS sequence"/>
</dbReference>
<proteinExistence type="predicted"/>
<dbReference type="AlphaFoldDB" id="A0A936F3P0"/>
<sequence length="189" mass="20181">MATTLRDLLIQRAARLQDRPALTTLGWGTLSYAQLRNRVEGVALGLLAAEPPSTVFCATGTAWDWAAELAAAASGLTWDPAGRAVPPAVLGGSLFNDEAGRGPYHAREQLVGAGTPFMAGLDHAGLMARLRRLNVHLGWDHETRVELPLARLGEAPLRAALWSALYAGGHAVLGAARWDSHPFEGFWLS</sequence>
<dbReference type="EMBL" id="JADKCH010000016">
    <property type="protein sequence ID" value="MBK8573308.1"/>
    <property type="molecule type" value="Genomic_DNA"/>
</dbReference>
<accession>A0A936F3P0</accession>
<comment type="caution">
    <text evidence="1">The sequence shown here is derived from an EMBL/GenBank/DDBJ whole genome shotgun (WGS) entry which is preliminary data.</text>
</comment>
<name>A0A936F3P0_9BACT</name>
<evidence type="ECO:0000313" key="2">
    <source>
        <dbReference type="Proteomes" id="UP000709959"/>
    </source>
</evidence>
<reference evidence="1 2" key="1">
    <citation type="submission" date="2020-10" db="EMBL/GenBank/DDBJ databases">
        <title>Connecting structure to function with the recovery of over 1000 high-quality activated sludge metagenome-assembled genomes encoding full-length rRNA genes using long-read sequencing.</title>
        <authorList>
            <person name="Singleton C.M."/>
            <person name="Petriglieri F."/>
            <person name="Kristensen J.M."/>
            <person name="Kirkegaard R.H."/>
            <person name="Michaelsen T.Y."/>
            <person name="Andersen M.H."/>
            <person name="Karst S.M."/>
            <person name="Dueholm M.S."/>
            <person name="Nielsen P.H."/>
            <person name="Albertsen M."/>
        </authorList>
    </citation>
    <scope>NUCLEOTIDE SEQUENCE [LARGE SCALE GENOMIC DNA]</scope>
    <source>
        <strain evidence="1">OdNE_18-Q3-R46-58_MAXAC.008</strain>
    </source>
</reference>
<evidence type="ECO:0000313" key="1">
    <source>
        <dbReference type="EMBL" id="MBK8573308.1"/>
    </source>
</evidence>
<organism evidence="1 2">
    <name type="scientific">Candidatus Geothrix odensensis</name>
    <dbReference type="NCBI Taxonomy" id="2954440"/>
    <lineage>
        <taxon>Bacteria</taxon>
        <taxon>Pseudomonadati</taxon>
        <taxon>Acidobacteriota</taxon>
        <taxon>Holophagae</taxon>
        <taxon>Holophagales</taxon>
        <taxon>Holophagaceae</taxon>
        <taxon>Geothrix</taxon>
    </lineage>
</organism>
<dbReference type="Gene3D" id="3.40.50.980">
    <property type="match status" value="1"/>
</dbReference>
<protein>
    <submittedName>
        <fullName evidence="1">Uncharacterized protein</fullName>
    </submittedName>
</protein>
<gene>
    <name evidence="1" type="ORF">IPN91_11860</name>
</gene>
<dbReference type="SUPFAM" id="SSF56801">
    <property type="entry name" value="Acetyl-CoA synthetase-like"/>
    <property type="match status" value="1"/>
</dbReference>